<keyword evidence="5 25" id="KW-1133">Transmembrane helix</keyword>
<evidence type="ECO:0000256" key="23">
    <source>
        <dbReference type="ARBA" id="ARBA00045709"/>
    </source>
</evidence>
<comment type="catalytic activity">
    <reaction evidence="13">
        <text>L-alpha-aminoacyl-L-lysine(out) = L-alpha-aminoacyl-L-lysine(in)</text>
        <dbReference type="Rhea" id="RHEA:79383"/>
        <dbReference type="ChEBI" id="CHEBI:229966"/>
    </reaction>
</comment>
<accession>A0A1R2CJQ9</accession>
<dbReference type="PANTHER" id="PTHR23512">
    <property type="entry name" value="MAJOR FACILITATOR SUPERFAMILY DOMAIN-CONTAINING PROTEIN 1"/>
    <property type="match status" value="1"/>
</dbReference>
<feature type="transmembrane region" description="Helical" evidence="25">
    <location>
        <begin position="268"/>
        <end position="286"/>
    </location>
</feature>
<comment type="catalytic activity">
    <reaction evidence="15">
        <text>L-arginyl-L-alpha-amino acid(out) = L-arginyl-L-alpha-amino acid(in)</text>
        <dbReference type="Rhea" id="RHEA:79371"/>
        <dbReference type="ChEBI" id="CHEBI:84315"/>
    </reaction>
</comment>
<evidence type="ECO:0000256" key="17">
    <source>
        <dbReference type="ARBA" id="ARBA00044903"/>
    </source>
</evidence>
<keyword evidence="3" id="KW-0813">Transport</keyword>
<proteinExistence type="inferred from homology"/>
<keyword evidence="6 25" id="KW-0472">Membrane</keyword>
<evidence type="ECO:0000256" key="22">
    <source>
        <dbReference type="ARBA" id="ARBA00045018"/>
    </source>
</evidence>
<dbReference type="AlphaFoldDB" id="A0A1R2CJQ9"/>
<evidence type="ECO:0000256" key="11">
    <source>
        <dbReference type="ARBA" id="ARBA00044884"/>
    </source>
</evidence>
<feature type="transmembrane region" description="Helical" evidence="25">
    <location>
        <begin position="331"/>
        <end position="350"/>
    </location>
</feature>
<dbReference type="InterPro" id="IPR011701">
    <property type="entry name" value="MFS"/>
</dbReference>
<evidence type="ECO:0000256" key="12">
    <source>
        <dbReference type="ARBA" id="ARBA00044891"/>
    </source>
</evidence>
<evidence type="ECO:0000256" key="15">
    <source>
        <dbReference type="ARBA" id="ARBA00044899"/>
    </source>
</evidence>
<comment type="caution">
    <text evidence="27">The sequence shown here is derived from an EMBL/GenBank/DDBJ whole genome shotgun (WGS) entry which is preliminary data.</text>
</comment>
<comment type="catalytic activity">
    <reaction evidence="11">
        <text>L-alpha-aminoacyl-L-histidine(out) = L-alpha-aminoacyl-L-histidine(in)</text>
        <dbReference type="Rhea" id="RHEA:79375"/>
        <dbReference type="ChEBI" id="CHEBI:229967"/>
    </reaction>
</comment>
<comment type="subcellular location">
    <subcellularLocation>
        <location evidence="1">Lysosome membrane</location>
        <topology evidence="1">Multi-pass membrane protein</topology>
    </subcellularLocation>
</comment>
<feature type="transmembrane region" description="Helical" evidence="25">
    <location>
        <begin position="145"/>
        <end position="167"/>
    </location>
</feature>
<comment type="similarity">
    <text evidence="2">Belongs to the major facilitator superfamily.</text>
</comment>
<dbReference type="EMBL" id="MPUH01000130">
    <property type="protein sequence ID" value="OMJ89248.1"/>
    <property type="molecule type" value="Genomic_DNA"/>
</dbReference>
<dbReference type="GO" id="GO:0005765">
    <property type="term" value="C:lysosomal membrane"/>
    <property type="evidence" value="ECO:0007669"/>
    <property type="project" value="UniProtKB-SubCell"/>
</dbReference>
<evidence type="ECO:0000256" key="21">
    <source>
        <dbReference type="ARBA" id="ARBA00044985"/>
    </source>
</evidence>
<sequence>MYFVHDNPAPLELQLINELDIDSLRFNMLFSAFSFPNIFMTLISGYLVDKFGVRKIAYIAAGLSLIGQAIFALSINLKSYPAAVVGRALFGIGGESLELAQSIIIINWFTGRELSMSIGLNNSICFLGITSNQNLEPIIAEKTSVAFTIWVGFLLCIVFFCSSILVVRIDKKKDHLLKDSEKNEAVESEKFKFRDIKKLTINYWLVIINYLATASVVYCFSNITSGYFQIRFGYDEVHAGNIMSAVFGVCALLSPIIGYIVDKIGKRLIMIVVADFFIMSAHILFILTPDGSEPIHPIFYLIFIGLAYSVHSTALWSALPFTVEEKILGTAYGGSYSLANIGFFIVPLIVGSLQETKTMHGYFWVGIFFIILAFIGICTGLALLILDKNKGGNLNSKFPRAPQSMTLNNVNRIAKLRHFNSSDNFGIPHHSTKKVIPFNNSFG</sequence>
<comment type="catalytic activity">
    <reaction evidence="17">
        <text>L-arginyl-glycine(out) = L-arginyl-glycine(in)</text>
        <dbReference type="Rhea" id="RHEA:79391"/>
        <dbReference type="ChEBI" id="CHEBI:229955"/>
    </reaction>
</comment>
<gene>
    <name evidence="27" type="ORF">SteCoe_8636</name>
</gene>
<dbReference type="OrthoDB" id="424834at2759"/>
<comment type="function">
    <text evidence="23">Lysosomal dipeptide uniporter that selectively exports lysine, arginine or histidine-containing dipeptides with a net positive charge from the lysosome lumen into the cytosol. Could play a role in a specific type of protein O-glycosylation indirectly regulating macrophages migration and tissue invasion. Also essential for liver homeostasis.</text>
</comment>
<comment type="catalytic activity">
    <reaction evidence="10">
        <text>L-alpha-aminoacyl-L-arginine(out) = L-alpha-aminoacyl-L-arginine(in)</text>
        <dbReference type="Rhea" id="RHEA:79367"/>
        <dbReference type="ChEBI" id="CHEBI:229968"/>
    </reaction>
</comment>
<evidence type="ECO:0000256" key="25">
    <source>
        <dbReference type="SAM" id="Phobius"/>
    </source>
</evidence>
<dbReference type="InterPro" id="IPR052187">
    <property type="entry name" value="MFSD1"/>
</dbReference>
<dbReference type="GO" id="GO:0022857">
    <property type="term" value="F:transmembrane transporter activity"/>
    <property type="evidence" value="ECO:0007669"/>
    <property type="project" value="InterPro"/>
</dbReference>
<keyword evidence="7" id="KW-0458">Lysosome</keyword>
<comment type="catalytic activity">
    <reaction evidence="19">
        <text>L-alanyl-L-lysine(out) = L-alanyl-L-lysine(in)</text>
        <dbReference type="Rhea" id="RHEA:79415"/>
        <dbReference type="ChEBI" id="CHEBI:192470"/>
    </reaction>
</comment>
<evidence type="ECO:0000259" key="26">
    <source>
        <dbReference type="PROSITE" id="PS50850"/>
    </source>
</evidence>
<feature type="transmembrane region" description="Helical" evidence="25">
    <location>
        <begin position="362"/>
        <end position="386"/>
    </location>
</feature>
<evidence type="ECO:0000256" key="18">
    <source>
        <dbReference type="ARBA" id="ARBA00044912"/>
    </source>
</evidence>
<feature type="transmembrane region" description="Helical" evidence="25">
    <location>
        <begin position="56"/>
        <end position="75"/>
    </location>
</feature>
<evidence type="ECO:0000256" key="2">
    <source>
        <dbReference type="ARBA" id="ARBA00008335"/>
    </source>
</evidence>
<comment type="catalytic activity">
    <reaction evidence="9">
        <text>L-histidyl-glycine(out) = L-histidyl-glycine(in)</text>
        <dbReference type="Rhea" id="RHEA:79395"/>
        <dbReference type="ChEBI" id="CHEBI:229957"/>
    </reaction>
</comment>
<reference evidence="27 28" key="1">
    <citation type="submission" date="2016-11" db="EMBL/GenBank/DDBJ databases">
        <title>The macronuclear genome of Stentor coeruleus: a giant cell with tiny introns.</title>
        <authorList>
            <person name="Slabodnick M."/>
            <person name="Ruby J.G."/>
            <person name="Reiff S.B."/>
            <person name="Swart E.C."/>
            <person name="Gosai S."/>
            <person name="Prabakaran S."/>
            <person name="Witkowska E."/>
            <person name="Larue G.E."/>
            <person name="Fisher S."/>
            <person name="Freeman R.M."/>
            <person name="Gunawardena J."/>
            <person name="Chu W."/>
            <person name="Stover N.A."/>
            <person name="Gregory B.D."/>
            <person name="Nowacki M."/>
            <person name="Derisi J."/>
            <person name="Roy S.W."/>
            <person name="Marshall W.F."/>
            <person name="Sood P."/>
        </authorList>
    </citation>
    <scope>NUCLEOTIDE SEQUENCE [LARGE SCALE GENOMIC DNA]</scope>
    <source>
        <strain evidence="27">WM001</strain>
    </source>
</reference>
<feature type="transmembrane region" description="Helical" evidence="25">
    <location>
        <begin position="298"/>
        <end position="319"/>
    </location>
</feature>
<feature type="domain" description="Major facilitator superfamily (MFS) profile" evidence="26">
    <location>
        <begin position="1"/>
        <end position="390"/>
    </location>
</feature>
<protein>
    <recommendedName>
        <fullName evidence="21">Lysosomal dipeptide transporter MFSD1</fullName>
    </recommendedName>
    <alternativeName>
        <fullName evidence="22">Major facilitator superfamily domain-containing protein 1</fullName>
    </alternativeName>
</protein>
<evidence type="ECO:0000256" key="24">
    <source>
        <dbReference type="ARBA" id="ARBA00046376"/>
    </source>
</evidence>
<keyword evidence="28" id="KW-1185">Reference proteome</keyword>
<evidence type="ECO:0000256" key="19">
    <source>
        <dbReference type="ARBA" id="ARBA00044919"/>
    </source>
</evidence>
<dbReference type="SUPFAM" id="SSF103473">
    <property type="entry name" value="MFS general substrate transporter"/>
    <property type="match status" value="1"/>
</dbReference>
<evidence type="ECO:0000256" key="14">
    <source>
        <dbReference type="ARBA" id="ARBA00044898"/>
    </source>
</evidence>
<dbReference type="Proteomes" id="UP000187209">
    <property type="component" value="Unassembled WGS sequence"/>
</dbReference>
<dbReference type="PANTHER" id="PTHR23512:SF3">
    <property type="entry name" value="MAJOR FACILITATOR SUPERFAMILY DOMAIN-CONTAINING PROTEIN 1"/>
    <property type="match status" value="1"/>
</dbReference>
<evidence type="ECO:0000256" key="4">
    <source>
        <dbReference type="ARBA" id="ARBA00022692"/>
    </source>
</evidence>
<evidence type="ECO:0000256" key="8">
    <source>
        <dbReference type="ARBA" id="ARBA00044876"/>
    </source>
</evidence>
<evidence type="ECO:0000256" key="20">
    <source>
        <dbReference type="ARBA" id="ARBA00044924"/>
    </source>
</evidence>
<comment type="catalytic activity">
    <reaction evidence="8">
        <text>L-lysyl-L-alanine(out) = L-lysyl-L-alanine(in)</text>
        <dbReference type="Rhea" id="RHEA:79399"/>
        <dbReference type="ChEBI" id="CHEBI:229954"/>
    </reaction>
</comment>
<organism evidence="27 28">
    <name type="scientific">Stentor coeruleus</name>
    <dbReference type="NCBI Taxonomy" id="5963"/>
    <lineage>
        <taxon>Eukaryota</taxon>
        <taxon>Sar</taxon>
        <taxon>Alveolata</taxon>
        <taxon>Ciliophora</taxon>
        <taxon>Postciliodesmatophora</taxon>
        <taxon>Heterotrichea</taxon>
        <taxon>Heterotrichida</taxon>
        <taxon>Stentoridae</taxon>
        <taxon>Stentor</taxon>
    </lineage>
</organism>
<dbReference type="InterPro" id="IPR036259">
    <property type="entry name" value="MFS_trans_sf"/>
</dbReference>
<dbReference type="InterPro" id="IPR020846">
    <property type="entry name" value="MFS_dom"/>
</dbReference>
<evidence type="ECO:0000256" key="16">
    <source>
        <dbReference type="ARBA" id="ARBA00044900"/>
    </source>
</evidence>
<evidence type="ECO:0000256" key="10">
    <source>
        <dbReference type="ARBA" id="ARBA00044881"/>
    </source>
</evidence>
<evidence type="ECO:0000256" key="1">
    <source>
        <dbReference type="ARBA" id="ARBA00004155"/>
    </source>
</evidence>
<evidence type="ECO:0000313" key="27">
    <source>
        <dbReference type="EMBL" id="OMJ89248.1"/>
    </source>
</evidence>
<evidence type="ECO:0000256" key="3">
    <source>
        <dbReference type="ARBA" id="ARBA00022448"/>
    </source>
</evidence>
<evidence type="ECO:0000313" key="28">
    <source>
        <dbReference type="Proteomes" id="UP000187209"/>
    </source>
</evidence>
<dbReference type="PROSITE" id="PS50850">
    <property type="entry name" value="MFS"/>
    <property type="match status" value="1"/>
</dbReference>
<dbReference type="Pfam" id="PF07690">
    <property type="entry name" value="MFS_1"/>
    <property type="match status" value="1"/>
</dbReference>
<comment type="catalytic activity">
    <reaction evidence="20">
        <text>L-lysyl-glycine(out) = L-lysyl-glycine(in)</text>
        <dbReference type="Rhea" id="RHEA:79407"/>
        <dbReference type="ChEBI" id="CHEBI:191202"/>
    </reaction>
</comment>
<comment type="catalytic activity">
    <reaction evidence="18">
        <text>L-histidyl-L-alpha-amino acid(out) = L-histidyl-L-alpha-amino acid(in)</text>
        <dbReference type="Rhea" id="RHEA:79379"/>
        <dbReference type="ChEBI" id="CHEBI:229964"/>
    </reaction>
</comment>
<comment type="subunit">
    <text evidence="24">Homodimer. Interacts with lysosomal protein GLMP (via lumenal domain); the interaction starts while both proteins are still in the endoplasmic reticulum and is required for stabilization of MFSD1 in lysosomes but has no direct effect on its targeting to lysosomes or transporter activity.</text>
</comment>
<evidence type="ECO:0000256" key="5">
    <source>
        <dbReference type="ARBA" id="ARBA00022989"/>
    </source>
</evidence>
<comment type="catalytic activity">
    <reaction evidence="12">
        <text>L-lysyl-L-alpha-amino acid(out) = L-lysyl-L-alpha-amino acid(in)</text>
        <dbReference type="Rhea" id="RHEA:79387"/>
        <dbReference type="ChEBI" id="CHEBI:229965"/>
    </reaction>
</comment>
<evidence type="ECO:0000256" key="9">
    <source>
        <dbReference type="ARBA" id="ARBA00044878"/>
    </source>
</evidence>
<name>A0A1R2CJQ9_9CILI</name>
<evidence type="ECO:0000256" key="13">
    <source>
        <dbReference type="ARBA" id="ARBA00044893"/>
    </source>
</evidence>
<feature type="transmembrane region" description="Helical" evidence="25">
    <location>
        <begin position="201"/>
        <end position="230"/>
    </location>
</feature>
<feature type="transmembrane region" description="Helical" evidence="25">
    <location>
        <begin position="242"/>
        <end position="261"/>
    </location>
</feature>
<evidence type="ECO:0000256" key="7">
    <source>
        <dbReference type="ARBA" id="ARBA00023228"/>
    </source>
</evidence>
<keyword evidence="4 25" id="KW-0812">Transmembrane</keyword>
<comment type="catalytic activity">
    <reaction evidence="14">
        <text>L-aspartyl-L-lysine(out) = L-aspartyl-L-lysine(in)</text>
        <dbReference type="Rhea" id="RHEA:79411"/>
        <dbReference type="ChEBI" id="CHEBI:229953"/>
    </reaction>
</comment>
<comment type="catalytic activity">
    <reaction evidence="16">
        <text>L-lysyl-L-lysine(out) = L-lysyl-L-lysine(in)</text>
        <dbReference type="Rhea" id="RHEA:79403"/>
        <dbReference type="ChEBI" id="CHEBI:229956"/>
    </reaction>
</comment>
<dbReference type="Gene3D" id="1.20.1250.20">
    <property type="entry name" value="MFS general substrate transporter like domains"/>
    <property type="match status" value="2"/>
</dbReference>
<feature type="transmembrane region" description="Helical" evidence="25">
    <location>
        <begin position="28"/>
        <end position="49"/>
    </location>
</feature>
<evidence type="ECO:0000256" key="6">
    <source>
        <dbReference type="ARBA" id="ARBA00023136"/>
    </source>
</evidence>